<dbReference type="InterPro" id="IPR014710">
    <property type="entry name" value="RmlC-like_jellyroll"/>
</dbReference>
<dbReference type="InterPro" id="IPR018490">
    <property type="entry name" value="cNMP-bd_dom_sf"/>
</dbReference>
<feature type="domain" description="Cyclic nucleotide-binding" evidence="2">
    <location>
        <begin position="170"/>
        <end position="256"/>
    </location>
</feature>
<dbReference type="InterPro" id="IPR000595">
    <property type="entry name" value="cNMP-bd_dom"/>
</dbReference>
<dbReference type="OMA" id="QKIDYFF"/>
<protein>
    <recommendedName>
        <fullName evidence="2">Cyclic nucleotide-binding domain-containing protein</fullName>
    </recommendedName>
</protein>
<evidence type="ECO:0000313" key="3">
    <source>
        <dbReference type="EMBL" id="CAK89460.1"/>
    </source>
</evidence>
<gene>
    <name evidence="3" type="ORF">GSPATT00022632001</name>
</gene>
<dbReference type="PROSITE" id="PS50042">
    <property type="entry name" value="CNMP_BINDING_3"/>
    <property type="match status" value="3"/>
</dbReference>
<name>A0E2E3_PARTE</name>
<dbReference type="STRING" id="5888.A0E2E3"/>
<dbReference type="Proteomes" id="UP000000600">
    <property type="component" value="Unassembled WGS sequence"/>
</dbReference>
<dbReference type="eggNOG" id="KOG0614">
    <property type="taxonomic scope" value="Eukaryota"/>
</dbReference>
<reference evidence="3 4" key="1">
    <citation type="journal article" date="2006" name="Nature">
        <title>Global trends of whole-genome duplications revealed by the ciliate Paramecium tetraurelia.</title>
        <authorList>
            <consortium name="Genoscope"/>
            <person name="Aury J.-M."/>
            <person name="Jaillon O."/>
            <person name="Duret L."/>
            <person name="Noel B."/>
            <person name="Jubin C."/>
            <person name="Porcel B.M."/>
            <person name="Segurens B."/>
            <person name="Daubin V."/>
            <person name="Anthouard V."/>
            <person name="Aiach N."/>
            <person name="Arnaiz O."/>
            <person name="Billaut A."/>
            <person name="Beisson J."/>
            <person name="Blanc I."/>
            <person name="Bouhouche K."/>
            <person name="Camara F."/>
            <person name="Duharcourt S."/>
            <person name="Guigo R."/>
            <person name="Gogendeau D."/>
            <person name="Katinka M."/>
            <person name="Keller A.-M."/>
            <person name="Kissmehl R."/>
            <person name="Klotz C."/>
            <person name="Koll F."/>
            <person name="Le Moue A."/>
            <person name="Lepere C."/>
            <person name="Malinsky S."/>
            <person name="Nowacki M."/>
            <person name="Nowak J.K."/>
            <person name="Plattner H."/>
            <person name="Poulain J."/>
            <person name="Ruiz F."/>
            <person name="Serrano V."/>
            <person name="Zagulski M."/>
            <person name="Dessen P."/>
            <person name="Betermier M."/>
            <person name="Weissenbach J."/>
            <person name="Scarpelli C."/>
            <person name="Schachter V."/>
            <person name="Sperling L."/>
            <person name="Meyer E."/>
            <person name="Cohen J."/>
            <person name="Wincker P."/>
        </authorList>
    </citation>
    <scope>NUCLEOTIDE SEQUENCE [LARGE SCALE GENOMIC DNA]</scope>
    <source>
        <strain evidence="3 4">Stock d4-2</strain>
    </source>
</reference>
<dbReference type="GeneID" id="5042642"/>
<accession>A0E2E3</accession>
<feature type="domain" description="Cyclic nucleotide-binding" evidence="2">
    <location>
        <begin position="81"/>
        <end position="115"/>
    </location>
</feature>
<dbReference type="HOGENOM" id="CLU_402534_0_0_1"/>
<dbReference type="EMBL" id="CT868654">
    <property type="protein sequence ID" value="CAK89460.1"/>
    <property type="molecule type" value="Genomic_DNA"/>
</dbReference>
<evidence type="ECO:0000259" key="2">
    <source>
        <dbReference type="PROSITE" id="PS50042"/>
    </source>
</evidence>
<sequence length="676" mass="78453">MSKLKKGLSKDLEKEQEDQAIAKEELFQPVVQIYQDYQYLSEEQIDVIAKILQVIDFFKENCPDTQTLMEFTKLCCQNLIYEFIPKDSPVFHIDDAGDKFYIVLSGRAGIYIRRQQASIEADEAAAQPRILKMLEKLHLESVSQLQGEELMKFYSQVIKKQAKPQKVIDSELILFRSGNFEKYFTNQGICKFMLVAQKYSGSIFGEMALTNDKPRTASIFGLTDLKLVSLSKANFKQVGEKGMKALQQKIDYFFKMFPHMTKHKMSKLILYFTSAKFPANFFIWKQGDETDGFLLLKDGEMQLLQNVEFPKPPSQNNVDFTLVSLFQNSKQEVKDIKETIVLANLTGGCFVGETEVVQKKEKRDYSVKTLTICNCYCLSLENYHIVRKTFPEFFQALNSLQQRNSYLFRKRIEDIVKTKRCNFYLTKKEEALAVERRYANEFGKDEAKPLLSSPILRSTFQSKLSKQQMVEQNKSIIDQHTKLDEQYGEKQEEFNMLKLAGENFQKCLLIRVEKQFEQFQPAKPKQIQQNNIDPKLHILVNRISLSKISYNQSVVDNFPSFATNRDQISYRQSNEEDSQQLPSIKVAKQHVRVVNPNISSKVDIIKSNYQSFMKSKSMSSRLDRLSDNQIQGFMLTDSINTYHPLHSVQNKDDQTKNKKRVKTQSKVESDFQKSIL</sequence>
<feature type="domain" description="Cyclic nucleotide-binding" evidence="2">
    <location>
        <begin position="256"/>
        <end position="383"/>
    </location>
</feature>
<organism evidence="3 4">
    <name type="scientific">Paramecium tetraurelia</name>
    <dbReference type="NCBI Taxonomy" id="5888"/>
    <lineage>
        <taxon>Eukaryota</taxon>
        <taxon>Sar</taxon>
        <taxon>Alveolata</taxon>
        <taxon>Ciliophora</taxon>
        <taxon>Intramacronucleata</taxon>
        <taxon>Oligohymenophorea</taxon>
        <taxon>Peniculida</taxon>
        <taxon>Parameciidae</taxon>
        <taxon>Paramecium</taxon>
    </lineage>
</organism>
<evidence type="ECO:0000256" key="1">
    <source>
        <dbReference type="SAM" id="MobiDB-lite"/>
    </source>
</evidence>
<keyword evidence="4" id="KW-1185">Reference proteome</keyword>
<dbReference type="PANTHER" id="PTHR11635:SF152">
    <property type="entry name" value="CAMP-DEPENDENT PROTEIN KINASE TYPE I REGULATORY SUBUNIT-RELATED"/>
    <property type="match status" value="1"/>
</dbReference>
<proteinExistence type="predicted"/>
<dbReference type="CDD" id="cd00038">
    <property type="entry name" value="CAP_ED"/>
    <property type="match status" value="2"/>
</dbReference>
<dbReference type="OrthoDB" id="21144at2759"/>
<dbReference type="Gene3D" id="2.60.120.10">
    <property type="entry name" value="Jelly Rolls"/>
    <property type="match status" value="2"/>
</dbReference>
<dbReference type="InParanoid" id="A0E2E3"/>
<dbReference type="GO" id="GO:0005952">
    <property type="term" value="C:cAMP-dependent protein kinase complex"/>
    <property type="evidence" value="ECO:0007669"/>
    <property type="project" value="InterPro"/>
</dbReference>
<dbReference type="RefSeq" id="XP_001456857.1">
    <property type="nucleotide sequence ID" value="XM_001456820.2"/>
</dbReference>
<dbReference type="InterPro" id="IPR050503">
    <property type="entry name" value="cAMP-dep_PK_reg_su-like"/>
</dbReference>
<dbReference type="KEGG" id="ptm:GSPATT00022632001"/>
<dbReference type="AlphaFoldDB" id="A0E2E3"/>
<dbReference type="PANTHER" id="PTHR11635">
    <property type="entry name" value="CAMP-DEPENDENT PROTEIN KINASE REGULATORY CHAIN"/>
    <property type="match status" value="1"/>
</dbReference>
<dbReference type="SMART" id="SM00100">
    <property type="entry name" value="cNMP"/>
    <property type="match status" value="1"/>
</dbReference>
<feature type="compositionally biased region" description="Basic and acidic residues" evidence="1">
    <location>
        <begin position="665"/>
        <end position="676"/>
    </location>
</feature>
<evidence type="ECO:0000313" key="4">
    <source>
        <dbReference type="Proteomes" id="UP000000600"/>
    </source>
</evidence>
<feature type="region of interest" description="Disordered" evidence="1">
    <location>
        <begin position="646"/>
        <end position="676"/>
    </location>
</feature>
<dbReference type="SUPFAM" id="SSF51206">
    <property type="entry name" value="cAMP-binding domain-like"/>
    <property type="match status" value="2"/>
</dbReference>